<evidence type="ECO:0000256" key="1">
    <source>
        <dbReference type="ARBA" id="ARBA00001947"/>
    </source>
</evidence>
<comment type="cofactor">
    <cofactor evidence="1">
        <name>Zn(2+)</name>
        <dbReference type="ChEBI" id="CHEBI:29105"/>
    </cofactor>
</comment>
<evidence type="ECO:0000313" key="7">
    <source>
        <dbReference type="EMBL" id="NYZ22297.1"/>
    </source>
</evidence>
<sequence>MPAEYEIHAIRYGTNDRRTRGRNFILDERPNEPLTMDFFCWFLRCGDRVIVVDTGMDPEKARKHGHTMLLDPVSTLRDLGVEPERVETVLITHMHYDHTGHLDAFPVARFHMQSEEMAYVTGPWMGRRWFRHAYEVDEIARMVTLLHQGRVELHGRDRAIADGVSVHWVGGHCAGQEVVRVRTARGWVVLASDALHYYEEFERGIPFAVAFNVSDMIAAHDRIRELADSDDHVIPAHDPRVLALYPPSGPGLEGRVHRVDPPPRSL</sequence>
<accession>A0ABX2TGI5</accession>
<evidence type="ECO:0000256" key="2">
    <source>
        <dbReference type="ARBA" id="ARBA00007749"/>
    </source>
</evidence>
<dbReference type="Pfam" id="PF00753">
    <property type="entry name" value="Lactamase_B"/>
    <property type="match status" value="1"/>
</dbReference>
<comment type="similarity">
    <text evidence="2">Belongs to the metallo-beta-lactamase superfamily.</text>
</comment>
<evidence type="ECO:0000259" key="6">
    <source>
        <dbReference type="SMART" id="SM00849"/>
    </source>
</evidence>
<dbReference type="PANTHER" id="PTHR42978:SF7">
    <property type="entry name" value="METALLO-HYDROLASE RV2300C-RELATED"/>
    <property type="match status" value="1"/>
</dbReference>
<dbReference type="InterPro" id="IPR051013">
    <property type="entry name" value="MBL_superfamily_lactonases"/>
</dbReference>
<feature type="domain" description="Metallo-beta-lactamase" evidence="6">
    <location>
        <begin position="37"/>
        <end position="237"/>
    </location>
</feature>
<evidence type="ECO:0000256" key="5">
    <source>
        <dbReference type="ARBA" id="ARBA00022833"/>
    </source>
</evidence>
<dbReference type="EMBL" id="JABFDB010000016">
    <property type="protein sequence ID" value="NYZ22297.1"/>
    <property type="molecule type" value="Genomic_DNA"/>
</dbReference>
<evidence type="ECO:0000256" key="4">
    <source>
        <dbReference type="ARBA" id="ARBA00022801"/>
    </source>
</evidence>
<keyword evidence="5" id="KW-0862">Zinc</keyword>
<keyword evidence="8" id="KW-1185">Reference proteome</keyword>
<dbReference type="Gene3D" id="3.60.15.10">
    <property type="entry name" value="Ribonuclease Z/Hydroxyacylglutathione hydrolase-like"/>
    <property type="match status" value="1"/>
</dbReference>
<dbReference type="CDD" id="cd07729">
    <property type="entry name" value="AHL_lactonase_MBL-fold"/>
    <property type="match status" value="1"/>
</dbReference>
<dbReference type="RefSeq" id="WP_180284068.1">
    <property type="nucleotide sequence ID" value="NZ_JABFDB010000016.1"/>
</dbReference>
<evidence type="ECO:0000256" key="3">
    <source>
        <dbReference type="ARBA" id="ARBA00022723"/>
    </source>
</evidence>
<dbReference type="InterPro" id="IPR036866">
    <property type="entry name" value="RibonucZ/Hydroxyglut_hydro"/>
</dbReference>
<proteinExistence type="inferred from homology"/>
<dbReference type="PANTHER" id="PTHR42978">
    <property type="entry name" value="QUORUM-QUENCHING LACTONASE YTNP-RELATED-RELATED"/>
    <property type="match status" value="1"/>
</dbReference>
<gene>
    <name evidence="7" type="ORF">HND93_21510</name>
</gene>
<dbReference type="InterPro" id="IPR001279">
    <property type="entry name" value="Metallo-B-lactamas"/>
</dbReference>
<name>A0ABX2TGI5_9PROT</name>
<keyword evidence="3" id="KW-0479">Metal-binding</keyword>
<protein>
    <submittedName>
        <fullName evidence="7">N-acyl homoserine lactonase family protein</fullName>
    </submittedName>
</protein>
<evidence type="ECO:0000313" key="8">
    <source>
        <dbReference type="Proteomes" id="UP000584642"/>
    </source>
</evidence>
<dbReference type="SMART" id="SM00849">
    <property type="entry name" value="Lactamase_B"/>
    <property type="match status" value="1"/>
</dbReference>
<organism evidence="7 8">
    <name type="scientific">Azospirillum oleiclasticum</name>
    <dbReference type="NCBI Taxonomy" id="2735135"/>
    <lineage>
        <taxon>Bacteria</taxon>
        <taxon>Pseudomonadati</taxon>
        <taxon>Pseudomonadota</taxon>
        <taxon>Alphaproteobacteria</taxon>
        <taxon>Rhodospirillales</taxon>
        <taxon>Azospirillaceae</taxon>
        <taxon>Azospirillum</taxon>
    </lineage>
</organism>
<dbReference type="Proteomes" id="UP000584642">
    <property type="component" value="Unassembled WGS sequence"/>
</dbReference>
<comment type="caution">
    <text evidence="7">The sequence shown here is derived from an EMBL/GenBank/DDBJ whole genome shotgun (WGS) entry which is preliminary data.</text>
</comment>
<keyword evidence="4" id="KW-0378">Hydrolase</keyword>
<reference evidence="7 8" key="1">
    <citation type="submission" date="2020-05" db="EMBL/GenBank/DDBJ databases">
        <title>Azospirillum oleiclasticum sp. nov, a nitrogen-fixing and heavy crude oil-emulsifying bacterium isolated from the crude oil of Yumen Oilfield.</title>
        <authorList>
            <person name="Wu D."/>
            <person name="Cai M."/>
            <person name="Zhang X."/>
        </authorList>
    </citation>
    <scope>NUCLEOTIDE SEQUENCE [LARGE SCALE GENOMIC DNA]</scope>
    <source>
        <strain evidence="7 8">ROY-1-1-2</strain>
    </source>
</reference>
<dbReference type="SUPFAM" id="SSF56281">
    <property type="entry name" value="Metallo-hydrolase/oxidoreductase"/>
    <property type="match status" value="1"/>
</dbReference>